<name>A0AAV7HCZ4_COTGL</name>
<keyword evidence="3" id="KW-1185">Reference proteome</keyword>
<evidence type="ECO:0000313" key="2">
    <source>
        <dbReference type="EMBL" id="KAH0535034.1"/>
    </source>
</evidence>
<sequence length="178" mass="20326">MTADFLKELISEVFAIILPNTRIKALLATWRNTGFDKDWSQAPRVVLYRSCGRFLWFSCKPLHSEAVDVTLNNNILMQLLAIFPGTAYGRLSLKCSNTSFYRLHILEAETLDIPKCPRRKVTGVDKVEEMQQSCTSPLNELLQRKSTTEDDGGGRNQNIRQPQIQREQMYHSMTASSN</sequence>
<organism evidence="2 3">
    <name type="scientific">Cotesia glomerata</name>
    <name type="common">Lepidopteran parasitic wasp</name>
    <name type="synonym">Apanteles glomeratus</name>
    <dbReference type="NCBI Taxonomy" id="32391"/>
    <lineage>
        <taxon>Eukaryota</taxon>
        <taxon>Metazoa</taxon>
        <taxon>Ecdysozoa</taxon>
        <taxon>Arthropoda</taxon>
        <taxon>Hexapoda</taxon>
        <taxon>Insecta</taxon>
        <taxon>Pterygota</taxon>
        <taxon>Neoptera</taxon>
        <taxon>Endopterygota</taxon>
        <taxon>Hymenoptera</taxon>
        <taxon>Apocrita</taxon>
        <taxon>Ichneumonoidea</taxon>
        <taxon>Braconidae</taxon>
        <taxon>Microgastrinae</taxon>
        <taxon>Cotesia</taxon>
    </lineage>
</organism>
<dbReference type="AlphaFoldDB" id="A0AAV7HCZ4"/>
<comment type="caution">
    <text evidence="2">The sequence shown here is derived from an EMBL/GenBank/DDBJ whole genome shotgun (WGS) entry which is preliminary data.</text>
</comment>
<dbReference type="Proteomes" id="UP000826195">
    <property type="component" value="Unassembled WGS sequence"/>
</dbReference>
<evidence type="ECO:0000313" key="3">
    <source>
        <dbReference type="Proteomes" id="UP000826195"/>
    </source>
</evidence>
<accession>A0AAV7HCZ4</accession>
<feature type="compositionally biased region" description="Low complexity" evidence="1">
    <location>
        <begin position="156"/>
        <end position="167"/>
    </location>
</feature>
<feature type="region of interest" description="Disordered" evidence="1">
    <location>
        <begin position="138"/>
        <end position="178"/>
    </location>
</feature>
<dbReference type="EMBL" id="JAHXZJ010002982">
    <property type="protein sequence ID" value="KAH0535034.1"/>
    <property type="molecule type" value="Genomic_DNA"/>
</dbReference>
<gene>
    <name evidence="2" type="ORF">KQX54_012187</name>
</gene>
<reference evidence="2 3" key="1">
    <citation type="journal article" date="2021" name="J. Hered.">
        <title>A chromosome-level genome assembly of the parasitoid wasp, Cotesia glomerata (Hymenoptera: Braconidae).</title>
        <authorList>
            <person name="Pinto B.J."/>
            <person name="Weis J.J."/>
            <person name="Gamble T."/>
            <person name="Ode P.J."/>
            <person name="Paul R."/>
            <person name="Zaspel J.M."/>
        </authorList>
    </citation>
    <scope>NUCLEOTIDE SEQUENCE [LARGE SCALE GENOMIC DNA]</scope>
    <source>
        <strain evidence="2">CgM1</strain>
    </source>
</reference>
<evidence type="ECO:0000256" key="1">
    <source>
        <dbReference type="SAM" id="MobiDB-lite"/>
    </source>
</evidence>
<protein>
    <submittedName>
        <fullName evidence="2">Uncharacterized protein</fullName>
    </submittedName>
</protein>
<proteinExistence type="predicted"/>